<sequence>MKVVYFCHIKVALYLHSFYVPLSVSSTAPSATLDPLSSRPSQQFVQQSQPHQQPPAVPMHRGAISSPASTHPATVPSTITTMSLSTTGKATTVSPSSSSSSASSSPPPLTSGSVGTAPLAKAEELNSINTRTEGPSLRRKHLDETAPYVQPQPSPLLPNGDKSQVCWAKAMPIETCRGQAVLGGDANVIAVLAAAPQLTSLPPTGIDGDIHAATSPTSSSASAASSAASSSSSSPSYIVPATPVQLSSFEPTLSGGGQISTTSTGAATTIALPGSVLRKASLMTNNMIAPGNSSSSSYPSGSAIVKRPTPPPQTSLSIAPATQSSGLNTMATGTASGNCANASATVSPFGVESIDGHSFHSSTRSTLAYRSLRWDELESVFDNQLLM</sequence>
<name>A0A448WI67_9PLAT</name>
<feature type="compositionally biased region" description="Low complexity" evidence="1">
    <location>
        <begin position="212"/>
        <end position="236"/>
    </location>
</feature>
<reference evidence="2" key="1">
    <citation type="submission" date="2018-11" db="EMBL/GenBank/DDBJ databases">
        <authorList>
            <consortium name="Pathogen Informatics"/>
        </authorList>
    </citation>
    <scope>NUCLEOTIDE SEQUENCE</scope>
</reference>
<dbReference type="AlphaFoldDB" id="A0A448WI67"/>
<comment type="caution">
    <text evidence="2">The sequence shown here is derived from an EMBL/GenBank/DDBJ whole genome shotgun (WGS) entry which is preliminary data.</text>
</comment>
<keyword evidence="3" id="KW-1185">Reference proteome</keyword>
<protein>
    <submittedName>
        <fullName evidence="2">Uncharacterized protein</fullName>
    </submittedName>
</protein>
<accession>A0A448WI67</accession>
<feature type="region of interest" description="Disordered" evidence="1">
    <location>
        <begin position="290"/>
        <end position="313"/>
    </location>
</feature>
<dbReference type="Proteomes" id="UP000784294">
    <property type="component" value="Unassembled WGS sequence"/>
</dbReference>
<evidence type="ECO:0000256" key="1">
    <source>
        <dbReference type="SAM" id="MobiDB-lite"/>
    </source>
</evidence>
<proteinExistence type="predicted"/>
<organism evidence="2 3">
    <name type="scientific">Protopolystoma xenopodis</name>
    <dbReference type="NCBI Taxonomy" id="117903"/>
    <lineage>
        <taxon>Eukaryota</taxon>
        <taxon>Metazoa</taxon>
        <taxon>Spiralia</taxon>
        <taxon>Lophotrochozoa</taxon>
        <taxon>Platyhelminthes</taxon>
        <taxon>Monogenea</taxon>
        <taxon>Polyopisthocotylea</taxon>
        <taxon>Polystomatidea</taxon>
        <taxon>Polystomatidae</taxon>
        <taxon>Protopolystoma</taxon>
    </lineage>
</organism>
<feature type="compositionally biased region" description="Low complexity" evidence="1">
    <location>
        <begin position="90"/>
        <end position="115"/>
    </location>
</feature>
<feature type="region of interest" description="Disordered" evidence="1">
    <location>
        <begin position="206"/>
        <end position="237"/>
    </location>
</feature>
<feature type="compositionally biased region" description="Polar residues" evidence="1">
    <location>
        <begin position="66"/>
        <end position="89"/>
    </location>
</feature>
<gene>
    <name evidence="2" type="ORF">PXEA_LOCUS5737</name>
</gene>
<feature type="region of interest" description="Disordered" evidence="1">
    <location>
        <begin position="29"/>
        <end position="115"/>
    </location>
</feature>
<feature type="compositionally biased region" description="Low complexity" evidence="1">
    <location>
        <begin position="37"/>
        <end position="51"/>
    </location>
</feature>
<evidence type="ECO:0000313" key="2">
    <source>
        <dbReference type="EMBL" id="VEL12297.1"/>
    </source>
</evidence>
<evidence type="ECO:0000313" key="3">
    <source>
        <dbReference type="Proteomes" id="UP000784294"/>
    </source>
</evidence>
<dbReference type="EMBL" id="CAAALY010014363">
    <property type="protein sequence ID" value="VEL12297.1"/>
    <property type="molecule type" value="Genomic_DNA"/>
</dbReference>
<feature type="compositionally biased region" description="Low complexity" evidence="1">
    <location>
        <begin position="293"/>
        <end position="302"/>
    </location>
</feature>